<keyword evidence="1" id="KW-1133">Transmembrane helix</keyword>
<comment type="caution">
    <text evidence="2">The sequence shown here is derived from an EMBL/GenBank/DDBJ whole genome shotgun (WGS) entry which is preliminary data.</text>
</comment>
<dbReference type="Pfam" id="PF14163">
    <property type="entry name" value="SieB"/>
    <property type="match status" value="1"/>
</dbReference>
<dbReference type="AlphaFoldDB" id="A0A8J8FC58"/>
<dbReference type="EMBL" id="WHPF01000004">
    <property type="protein sequence ID" value="NNV55030.1"/>
    <property type="molecule type" value="Genomic_DNA"/>
</dbReference>
<dbReference type="InterPro" id="IPR025982">
    <property type="entry name" value="SieB"/>
</dbReference>
<feature type="transmembrane region" description="Helical" evidence="1">
    <location>
        <begin position="52"/>
        <end position="72"/>
    </location>
</feature>
<accession>A0A8J8FC58</accession>
<name>A0A8J8FC58_9BACT</name>
<keyword evidence="3" id="KW-1185">Reference proteome</keyword>
<sequence>MEKFFEKLFDIKKIPTKLIFVIWLSSVLLLFVPQRFLTELNITDFLKDYGKYIGITFIISSAFLLVTLISFVSQHFSRNNYRNKIKKSILRDIMYLDNHEKALLREFYINGKHTLQLPLDNETVVGLVNKHIIYQASGTGFTFLHGIYFPYSMTEVAVENLKFEMIDFPTEPTEDEKRRILNERPTWAKEKSLREDRINSRW</sequence>
<gene>
    <name evidence="2" type="ORF">GD597_06140</name>
</gene>
<evidence type="ECO:0008006" key="4">
    <source>
        <dbReference type="Google" id="ProtNLM"/>
    </source>
</evidence>
<evidence type="ECO:0000256" key="1">
    <source>
        <dbReference type="SAM" id="Phobius"/>
    </source>
</evidence>
<evidence type="ECO:0000313" key="3">
    <source>
        <dbReference type="Proteomes" id="UP000598971"/>
    </source>
</evidence>
<proteinExistence type="predicted"/>
<evidence type="ECO:0000313" key="2">
    <source>
        <dbReference type="EMBL" id="NNV55030.1"/>
    </source>
</evidence>
<protein>
    <recommendedName>
        <fullName evidence="4">Superinfection exclusion protein B</fullName>
    </recommendedName>
</protein>
<keyword evidence="1" id="KW-0812">Transmembrane</keyword>
<keyword evidence="1" id="KW-0472">Membrane</keyword>
<reference evidence="2" key="1">
    <citation type="submission" date="2019-10" db="EMBL/GenBank/DDBJ databases">
        <title>Draft genome sequence of Panacibacter sp. KCS-6.</title>
        <authorList>
            <person name="Yim K.J."/>
        </authorList>
    </citation>
    <scope>NUCLEOTIDE SEQUENCE</scope>
    <source>
        <strain evidence="2">KCS-6</strain>
    </source>
</reference>
<organism evidence="2 3">
    <name type="scientific">Limnovirga soli</name>
    <dbReference type="NCBI Taxonomy" id="2656915"/>
    <lineage>
        <taxon>Bacteria</taxon>
        <taxon>Pseudomonadati</taxon>
        <taxon>Bacteroidota</taxon>
        <taxon>Chitinophagia</taxon>
        <taxon>Chitinophagales</taxon>
        <taxon>Chitinophagaceae</taxon>
        <taxon>Limnovirga</taxon>
    </lineage>
</organism>
<dbReference type="RefSeq" id="WP_171606960.1">
    <property type="nucleotide sequence ID" value="NZ_WHPF01000004.1"/>
</dbReference>
<dbReference type="Proteomes" id="UP000598971">
    <property type="component" value="Unassembled WGS sequence"/>
</dbReference>
<feature type="transmembrane region" description="Helical" evidence="1">
    <location>
        <begin position="14"/>
        <end position="32"/>
    </location>
</feature>